<sequence>MNLIETRICPISEGVRLVDRRVTTVVNYQDAIRDSNQLYDVKLVIKVLFEQRGSTNHCIAPREKNCDGGKQFSSSSSSLLLPKKALQGRTAYG</sequence>
<dbReference type="Proteomes" id="UP001054945">
    <property type="component" value="Unassembled WGS sequence"/>
</dbReference>
<keyword evidence="2" id="KW-1185">Reference proteome</keyword>
<reference evidence="1 2" key="1">
    <citation type="submission" date="2021-06" db="EMBL/GenBank/DDBJ databases">
        <title>Caerostris extrusa draft genome.</title>
        <authorList>
            <person name="Kono N."/>
            <person name="Arakawa K."/>
        </authorList>
    </citation>
    <scope>NUCLEOTIDE SEQUENCE [LARGE SCALE GENOMIC DNA]</scope>
</reference>
<dbReference type="AlphaFoldDB" id="A0AAV4V9F1"/>
<gene>
    <name evidence="1" type="ORF">CEXT_447861</name>
</gene>
<dbReference type="EMBL" id="BPLR01014150">
    <property type="protein sequence ID" value="GIY66746.1"/>
    <property type="molecule type" value="Genomic_DNA"/>
</dbReference>
<comment type="caution">
    <text evidence="1">The sequence shown here is derived from an EMBL/GenBank/DDBJ whole genome shotgun (WGS) entry which is preliminary data.</text>
</comment>
<organism evidence="1 2">
    <name type="scientific">Caerostris extrusa</name>
    <name type="common">Bark spider</name>
    <name type="synonym">Caerostris bankana</name>
    <dbReference type="NCBI Taxonomy" id="172846"/>
    <lineage>
        <taxon>Eukaryota</taxon>
        <taxon>Metazoa</taxon>
        <taxon>Ecdysozoa</taxon>
        <taxon>Arthropoda</taxon>
        <taxon>Chelicerata</taxon>
        <taxon>Arachnida</taxon>
        <taxon>Araneae</taxon>
        <taxon>Araneomorphae</taxon>
        <taxon>Entelegynae</taxon>
        <taxon>Araneoidea</taxon>
        <taxon>Araneidae</taxon>
        <taxon>Caerostris</taxon>
    </lineage>
</organism>
<proteinExistence type="predicted"/>
<name>A0AAV4V9F1_CAEEX</name>
<accession>A0AAV4V9F1</accession>
<protein>
    <submittedName>
        <fullName evidence="1">Uncharacterized protein</fullName>
    </submittedName>
</protein>
<evidence type="ECO:0000313" key="1">
    <source>
        <dbReference type="EMBL" id="GIY66746.1"/>
    </source>
</evidence>
<evidence type="ECO:0000313" key="2">
    <source>
        <dbReference type="Proteomes" id="UP001054945"/>
    </source>
</evidence>